<dbReference type="AlphaFoldDB" id="A0A6D2K213"/>
<dbReference type="InterPro" id="IPR006527">
    <property type="entry name" value="F-box-assoc_dom_typ1"/>
</dbReference>
<dbReference type="Pfam" id="PF07734">
    <property type="entry name" value="FBA_1"/>
    <property type="match status" value="1"/>
</dbReference>
<organism evidence="2 3">
    <name type="scientific">Microthlaspi erraticum</name>
    <dbReference type="NCBI Taxonomy" id="1685480"/>
    <lineage>
        <taxon>Eukaryota</taxon>
        <taxon>Viridiplantae</taxon>
        <taxon>Streptophyta</taxon>
        <taxon>Embryophyta</taxon>
        <taxon>Tracheophyta</taxon>
        <taxon>Spermatophyta</taxon>
        <taxon>Magnoliopsida</taxon>
        <taxon>eudicotyledons</taxon>
        <taxon>Gunneridae</taxon>
        <taxon>Pentapetalae</taxon>
        <taxon>rosids</taxon>
        <taxon>malvids</taxon>
        <taxon>Brassicales</taxon>
        <taxon>Brassicaceae</taxon>
        <taxon>Coluteocarpeae</taxon>
        <taxon>Microthlaspi</taxon>
    </lineage>
</organism>
<protein>
    <recommendedName>
        <fullName evidence="1">F-box associated beta-propeller type 1 domain-containing protein</fullName>
    </recommendedName>
</protein>
<reference evidence="2" key="1">
    <citation type="submission" date="2020-01" db="EMBL/GenBank/DDBJ databases">
        <authorList>
            <person name="Mishra B."/>
        </authorList>
    </citation>
    <scope>NUCLEOTIDE SEQUENCE [LARGE SCALE GENOMIC DNA]</scope>
</reference>
<evidence type="ECO:0000259" key="1">
    <source>
        <dbReference type="Pfam" id="PF07734"/>
    </source>
</evidence>
<evidence type="ECO:0000313" key="2">
    <source>
        <dbReference type="EMBL" id="CAA7048184.1"/>
    </source>
</evidence>
<comment type="caution">
    <text evidence="2">The sequence shown here is derived from an EMBL/GenBank/DDBJ whole genome shotgun (WGS) entry which is preliminary data.</text>
</comment>
<proteinExistence type="predicted"/>
<gene>
    <name evidence="2" type="ORF">MERR_LOCUS35419</name>
</gene>
<dbReference type="EMBL" id="CACVBM020001385">
    <property type="protein sequence ID" value="CAA7048184.1"/>
    <property type="molecule type" value="Genomic_DNA"/>
</dbReference>
<keyword evidence="3" id="KW-1185">Reference proteome</keyword>
<sequence length="167" mass="19171">MMITNLPMDLMEDILSRVPLKSKSSAVNLHKVEYFIEKPDLYKDALGGSNSEILTSYAARGTASVLYASGTSSIWGRFSYGIGYEDKRCGRNYKILRFIDLSLYEEGNKFFWYEVYDFETGLWTTLDVTDPYWRITSGCGFSQRKQLLVCYRKGRTRIMIGANKPTT</sequence>
<dbReference type="Proteomes" id="UP000467841">
    <property type="component" value="Unassembled WGS sequence"/>
</dbReference>
<feature type="domain" description="F-box associated beta-propeller type 1" evidence="1">
    <location>
        <begin position="78"/>
        <end position="142"/>
    </location>
</feature>
<name>A0A6D2K213_9BRAS</name>
<evidence type="ECO:0000313" key="3">
    <source>
        <dbReference type="Proteomes" id="UP000467841"/>
    </source>
</evidence>
<accession>A0A6D2K213</accession>